<evidence type="ECO:0000313" key="3">
    <source>
        <dbReference type="Proteomes" id="UP001243330"/>
    </source>
</evidence>
<proteinExistence type="predicted"/>
<keyword evidence="3" id="KW-1185">Reference proteome</keyword>
<protein>
    <submittedName>
        <fullName evidence="2">Uncharacterized protein</fullName>
    </submittedName>
</protein>
<feature type="region of interest" description="Disordered" evidence="1">
    <location>
        <begin position="1"/>
        <end position="26"/>
    </location>
</feature>
<organism evidence="2 3">
    <name type="scientific">Colletotrichum chrysophilum</name>
    <dbReference type="NCBI Taxonomy" id="1836956"/>
    <lineage>
        <taxon>Eukaryota</taxon>
        <taxon>Fungi</taxon>
        <taxon>Dikarya</taxon>
        <taxon>Ascomycota</taxon>
        <taxon>Pezizomycotina</taxon>
        <taxon>Sordariomycetes</taxon>
        <taxon>Hypocreomycetidae</taxon>
        <taxon>Glomerellales</taxon>
        <taxon>Glomerellaceae</taxon>
        <taxon>Colletotrichum</taxon>
        <taxon>Colletotrichum gloeosporioides species complex</taxon>
    </lineage>
</organism>
<name>A0AAD9AA27_9PEZI</name>
<feature type="region of interest" description="Disordered" evidence="1">
    <location>
        <begin position="70"/>
        <end position="93"/>
    </location>
</feature>
<evidence type="ECO:0000256" key="1">
    <source>
        <dbReference type="SAM" id="MobiDB-lite"/>
    </source>
</evidence>
<accession>A0AAD9AA27</accession>
<dbReference type="AlphaFoldDB" id="A0AAD9AA27"/>
<comment type="caution">
    <text evidence="2">The sequence shown here is derived from an EMBL/GenBank/DDBJ whole genome shotgun (WGS) entry which is preliminary data.</text>
</comment>
<sequence>MLPFSSRKRIPIPHLPGKTSHDCPATSDPTFNIQSCGGHWFKTPKSKATTTTTTTTTTTCPPQLAGCVHLHPSHPAPPTTHPERRGSEPLVLPPSSPVLLHIDVCPGSDAHPPIKPFR</sequence>
<reference evidence="2" key="1">
    <citation type="submission" date="2023-01" db="EMBL/GenBank/DDBJ databases">
        <title>Colletotrichum chrysophilum M932 genome sequence.</title>
        <authorList>
            <person name="Baroncelli R."/>
        </authorList>
    </citation>
    <scope>NUCLEOTIDE SEQUENCE</scope>
    <source>
        <strain evidence="2">M932</strain>
    </source>
</reference>
<evidence type="ECO:0000313" key="2">
    <source>
        <dbReference type="EMBL" id="KAK1844014.1"/>
    </source>
</evidence>
<gene>
    <name evidence="2" type="ORF">CCHR01_13371</name>
</gene>
<dbReference type="Proteomes" id="UP001243330">
    <property type="component" value="Unassembled WGS sequence"/>
</dbReference>
<dbReference type="EMBL" id="JAQOWY010000330">
    <property type="protein sequence ID" value="KAK1844014.1"/>
    <property type="molecule type" value="Genomic_DNA"/>
</dbReference>
<feature type="compositionally biased region" description="Basic residues" evidence="1">
    <location>
        <begin position="1"/>
        <end position="11"/>
    </location>
</feature>